<protein>
    <submittedName>
        <fullName evidence="2">Uncharacterized protein</fullName>
    </submittedName>
</protein>
<proteinExistence type="predicted"/>
<dbReference type="OrthoDB" id="287393at2759"/>
<feature type="region of interest" description="Disordered" evidence="1">
    <location>
        <begin position="1"/>
        <end position="27"/>
    </location>
</feature>
<dbReference type="KEGG" id="crq:GCK72_013114"/>
<name>E3NBQ0_CAERE</name>
<dbReference type="eggNOG" id="KOG3152">
    <property type="taxonomic scope" value="Eukaryota"/>
</dbReference>
<dbReference type="AlphaFoldDB" id="E3NBQ0"/>
<dbReference type="STRING" id="31234.E3NBQ0"/>
<dbReference type="GeneID" id="9812474"/>
<reference evidence="2" key="1">
    <citation type="submission" date="2007-07" db="EMBL/GenBank/DDBJ databases">
        <title>PCAP assembly of the Caenorhabditis remanei genome.</title>
        <authorList>
            <consortium name="The Caenorhabditis remanei Sequencing Consortium"/>
            <person name="Wilson R.K."/>
        </authorList>
    </citation>
    <scope>NUCLEOTIDE SEQUENCE [LARGE SCALE GENOMIC DNA]</scope>
    <source>
        <strain evidence="2">PB4641</strain>
    </source>
</reference>
<feature type="compositionally biased region" description="Basic and acidic residues" evidence="1">
    <location>
        <begin position="15"/>
        <end position="27"/>
    </location>
</feature>
<accession>E3NBQ0</accession>
<feature type="compositionally biased region" description="Polar residues" evidence="1">
    <location>
        <begin position="1"/>
        <end position="14"/>
    </location>
</feature>
<dbReference type="RefSeq" id="XP_003094183.2">
    <property type="nucleotide sequence ID" value="XM_003094135.2"/>
</dbReference>
<organism evidence="3">
    <name type="scientific">Caenorhabditis remanei</name>
    <name type="common">Caenorhabditis vulgaris</name>
    <dbReference type="NCBI Taxonomy" id="31234"/>
    <lineage>
        <taxon>Eukaryota</taxon>
        <taxon>Metazoa</taxon>
        <taxon>Ecdysozoa</taxon>
        <taxon>Nematoda</taxon>
        <taxon>Chromadorea</taxon>
        <taxon>Rhabditida</taxon>
        <taxon>Rhabditina</taxon>
        <taxon>Rhabditomorpha</taxon>
        <taxon>Rhabditoidea</taxon>
        <taxon>Rhabditidae</taxon>
        <taxon>Peloderinae</taxon>
        <taxon>Caenorhabditis</taxon>
    </lineage>
</organism>
<dbReference type="Proteomes" id="UP000008281">
    <property type="component" value="Unassembled WGS sequence"/>
</dbReference>
<gene>
    <name evidence="2" type="ORF">CRE_13101</name>
</gene>
<evidence type="ECO:0000313" key="3">
    <source>
        <dbReference type="Proteomes" id="UP000008281"/>
    </source>
</evidence>
<evidence type="ECO:0000313" key="2">
    <source>
        <dbReference type="EMBL" id="EFO92057.1"/>
    </source>
</evidence>
<dbReference type="CTD" id="9812474"/>
<dbReference type="EMBL" id="DS268587">
    <property type="protein sequence ID" value="EFO92057.1"/>
    <property type="molecule type" value="Genomic_DNA"/>
</dbReference>
<dbReference type="HOGENOM" id="CLU_1919006_0_0_1"/>
<evidence type="ECO:0000256" key="1">
    <source>
        <dbReference type="SAM" id="MobiDB-lite"/>
    </source>
</evidence>
<sequence>MGITTSKSENLTTDDSNKGSGREKKNYEVVTRNEEGVVFNIVAGTSVTISQNNINFSSSMQEPGKLSWRAKRARRIAARFEKGKHLRKMEANVKKSGGKRVTFKRDVEQKMEVKVKMEQSKHVKIESSELMN</sequence>
<keyword evidence="3" id="KW-1185">Reference proteome</keyword>